<dbReference type="InterPro" id="IPR001789">
    <property type="entry name" value="Sig_transdc_resp-reg_receiver"/>
</dbReference>
<dbReference type="InterPro" id="IPR011006">
    <property type="entry name" value="CheY-like_superfamily"/>
</dbReference>
<accession>A0A6M4APS3</accession>
<keyword evidence="1 2" id="KW-0597">Phosphoprotein</keyword>
<dbReference type="AlphaFoldDB" id="A0A6M4APS3"/>
<feature type="domain" description="Response regulatory" evidence="3">
    <location>
        <begin position="21"/>
        <end position="139"/>
    </location>
</feature>
<proteinExistence type="predicted"/>
<dbReference type="InterPro" id="IPR050595">
    <property type="entry name" value="Bact_response_regulator"/>
</dbReference>
<evidence type="ECO:0000256" key="2">
    <source>
        <dbReference type="PROSITE-ProRule" id="PRU00169"/>
    </source>
</evidence>
<name>A0A6M4APS3_9SPHN</name>
<dbReference type="GO" id="GO:0000160">
    <property type="term" value="P:phosphorelay signal transduction system"/>
    <property type="evidence" value="ECO:0007669"/>
    <property type="project" value="InterPro"/>
</dbReference>
<dbReference type="Gene3D" id="1.10.10.10">
    <property type="entry name" value="Winged helix-like DNA-binding domain superfamily/Winged helix DNA-binding domain"/>
    <property type="match status" value="1"/>
</dbReference>
<evidence type="ECO:0000313" key="4">
    <source>
        <dbReference type="EMBL" id="QJQ31055.1"/>
    </source>
</evidence>
<dbReference type="PANTHER" id="PTHR44591">
    <property type="entry name" value="STRESS RESPONSE REGULATOR PROTEIN 1"/>
    <property type="match status" value="1"/>
</dbReference>
<evidence type="ECO:0000256" key="1">
    <source>
        <dbReference type="ARBA" id="ARBA00022553"/>
    </source>
</evidence>
<evidence type="ECO:0000313" key="5">
    <source>
        <dbReference type="Proteomes" id="UP000503018"/>
    </source>
</evidence>
<dbReference type="PROSITE" id="PS50110">
    <property type="entry name" value="RESPONSE_REGULATORY"/>
    <property type="match status" value="1"/>
</dbReference>
<organism evidence="4 5">
    <name type="scientific">Sphingomonas lacunae</name>
    <dbReference type="NCBI Taxonomy" id="2698828"/>
    <lineage>
        <taxon>Bacteria</taxon>
        <taxon>Pseudomonadati</taxon>
        <taxon>Pseudomonadota</taxon>
        <taxon>Alphaproteobacteria</taxon>
        <taxon>Sphingomonadales</taxon>
        <taxon>Sphingomonadaceae</taxon>
        <taxon>Sphingomonas</taxon>
    </lineage>
</organism>
<reference evidence="4 5" key="1">
    <citation type="submission" date="2020-01" db="EMBL/GenBank/DDBJ databases">
        <title>Sphingomonas sp. strain CSW-10.</title>
        <authorList>
            <person name="Chen W.-M."/>
        </authorList>
    </citation>
    <scope>NUCLEOTIDE SEQUENCE [LARGE SCALE GENOMIC DNA]</scope>
    <source>
        <strain evidence="4 5">CSW-10</strain>
    </source>
</reference>
<protein>
    <submittedName>
        <fullName evidence="4">Response regulator</fullName>
    </submittedName>
</protein>
<dbReference type="Pfam" id="PF00072">
    <property type="entry name" value="Response_reg"/>
    <property type="match status" value="1"/>
</dbReference>
<dbReference type="RefSeq" id="WP_169943266.1">
    <property type="nucleotide sequence ID" value="NZ_CP053015.1"/>
</dbReference>
<gene>
    <name evidence="4" type="ORF">GV829_00120</name>
</gene>
<dbReference type="KEGG" id="slan:GV829_00120"/>
<dbReference type="InterPro" id="IPR036388">
    <property type="entry name" value="WH-like_DNA-bd_sf"/>
</dbReference>
<dbReference type="InterPro" id="IPR036390">
    <property type="entry name" value="WH_DNA-bd_sf"/>
</dbReference>
<dbReference type="PANTHER" id="PTHR44591:SF25">
    <property type="entry name" value="CHEMOTAXIS TWO-COMPONENT RESPONSE REGULATOR"/>
    <property type="match status" value="1"/>
</dbReference>
<dbReference type="EMBL" id="CP053015">
    <property type="protein sequence ID" value="QJQ31055.1"/>
    <property type="molecule type" value="Genomic_DNA"/>
</dbReference>
<dbReference type="SUPFAM" id="SSF46785">
    <property type="entry name" value="Winged helix' DNA-binding domain"/>
    <property type="match status" value="1"/>
</dbReference>
<dbReference type="SUPFAM" id="SSF52172">
    <property type="entry name" value="CheY-like"/>
    <property type="match status" value="1"/>
</dbReference>
<evidence type="ECO:0000259" key="3">
    <source>
        <dbReference type="PROSITE" id="PS50110"/>
    </source>
</evidence>
<keyword evidence="5" id="KW-1185">Reference proteome</keyword>
<dbReference type="SMART" id="SM00448">
    <property type="entry name" value="REC"/>
    <property type="match status" value="1"/>
</dbReference>
<sequence>MTDPEPTLPNAGSAAPVDRPCVLVVDDDAACLEEYSATLDELRFPFRALQAPEFAMEIVLGDPSIGIVLTDIRMPGMNGIELIGKIREKITDGRFIVPIVITGYADIDLAVAAMRFDAVDFLRKPVSRTEFSEALARAESTWINRNRSLQINNLASLSSEVTRLISQFDQVRQTGGDASEEISDATVKRVIQNLMISRQKRAEYLPPDLFSDPVWDILLDLTVAYLDGRPIPVSSACIASGAPISTALRRIRELTEIGMIVRWQDPDDARRDMVSLTEESMDKMRAYARDLIRRIEDNARR</sequence>
<dbReference type="Gene3D" id="3.40.50.2300">
    <property type="match status" value="1"/>
</dbReference>
<feature type="modified residue" description="4-aspartylphosphate" evidence="2">
    <location>
        <position position="71"/>
    </location>
</feature>
<dbReference type="Proteomes" id="UP000503018">
    <property type="component" value="Chromosome"/>
</dbReference>